<feature type="compositionally biased region" description="Acidic residues" evidence="1">
    <location>
        <begin position="96"/>
        <end position="105"/>
    </location>
</feature>
<gene>
    <name evidence="2" type="ORF">K503DRAFT_804230</name>
</gene>
<dbReference type="AlphaFoldDB" id="A0A1B7MM09"/>
<feature type="compositionally biased region" description="Polar residues" evidence="1">
    <location>
        <begin position="109"/>
        <end position="119"/>
    </location>
</feature>
<feature type="region of interest" description="Disordered" evidence="1">
    <location>
        <begin position="26"/>
        <end position="56"/>
    </location>
</feature>
<dbReference type="STRING" id="1314800.A0A1B7MM09"/>
<dbReference type="EMBL" id="KV448737">
    <property type="protein sequence ID" value="OAX33617.1"/>
    <property type="molecule type" value="Genomic_DNA"/>
</dbReference>
<evidence type="ECO:0000256" key="1">
    <source>
        <dbReference type="SAM" id="MobiDB-lite"/>
    </source>
</evidence>
<organism evidence="2 3">
    <name type="scientific">Rhizopogon vinicolor AM-OR11-026</name>
    <dbReference type="NCBI Taxonomy" id="1314800"/>
    <lineage>
        <taxon>Eukaryota</taxon>
        <taxon>Fungi</taxon>
        <taxon>Dikarya</taxon>
        <taxon>Basidiomycota</taxon>
        <taxon>Agaricomycotina</taxon>
        <taxon>Agaricomycetes</taxon>
        <taxon>Agaricomycetidae</taxon>
        <taxon>Boletales</taxon>
        <taxon>Suillineae</taxon>
        <taxon>Rhizopogonaceae</taxon>
        <taxon>Rhizopogon</taxon>
    </lineage>
</organism>
<sequence length="128" mass="13516">MEAVPRVLNEHLSNPLNIAATSRLHHSPLEATTQGHSGVGPRENRTPAPPVVSSAPAPVTFKTRLANWWPVYAGHAAPPIVDVPLAQAGASKQQDEDLVQDEYFDDGPLSQNPKSQQSAAAGPTNAGE</sequence>
<evidence type="ECO:0000313" key="3">
    <source>
        <dbReference type="Proteomes" id="UP000092154"/>
    </source>
</evidence>
<name>A0A1B7MM09_9AGAM</name>
<reference evidence="2 3" key="1">
    <citation type="submission" date="2016-06" db="EMBL/GenBank/DDBJ databases">
        <title>Comparative genomics of the ectomycorrhizal sister species Rhizopogon vinicolor and Rhizopogon vesiculosus (Basidiomycota: Boletales) reveals a divergence of the mating type B locus.</title>
        <authorList>
            <consortium name="DOE Joint Genome Institute"/>
            <person name="Mujic A.B."/>
            <person name="Kuo A."/>
            <person name="Tritt A."/>
            <person name="Lipzen A."/>
            <person name="Chen C."/>
            <person name="Johnson J."/>
            <person name="Sharma A."/>
            <person name="Barry K."/>
            <person name="Grigoriev I.V."/>
            <person name="Spatafora J.W."/>
        </authorList>
    </citation>
    <scope>NUCLEOTIDE SEQUENCE [LARGE SCALE GENOMIC DNA]</scope>
    <source>
        <strain evidence="2 3">AM-OR11-026</strain>
    </source>
</reference>
<feature type="region of interest" description="Disordered" evidence="1">
    <location>
        <begin position="87"/>
        <end position="128"/>
    </location>
</feature>
<accession>A0A1B7MM09</accession>
<proteinExistence type="predicted"/>
<keyword evidence="3" id="KW-1185">Reference proteome</keyword>
<evidence type="ECO:0000313" key="2">
    <source>
        <dbReference type="EMBL" id="OAX33617.1"/>
    </source>
</evidence>
<protein>
    <submittedName>
        <fullName evidence="2">Uncharacterized protein</fullName>
    </submittedName>
</protein>
<dbReference type="InParanoid" id="A0A1B7MM09"/>
<dbReference type="OrthoDB" id="2693314at2759"/>
<dbReference type="Proteomes" id="UP000092154">
    <property type="component" value="Unassembled WGS sequence"/>
</dbReference>